<evidence type="ECO:0000313" key="2">
    <source>
        <dbReference type="EMBL" id="MSU07034.1"/>
    </source>
</evidence>
<reference evidence="2 3" key="1">
    <citation type="submission" date="2019-08" db="EMBL/GenBank/DDBJ databases">
        <title>In-depth cultivation of the pig gut microbiome towards novel bacterial diversity and tailored functional studies.</title>
        <authorList>
            <person name="Wylensek D."/>
            <person name="Hitch T.C.A."/>
            <person name="Clavel T."/>
        </authorList>
    </citation>
    <scope>NUCLEOTIDE SEQUENCE [LARGE SCALE GENOMIC DNA]</scope>
    <source>
        <strain evidence="2 3">NM-380-WT-3C1</strain>
    </source>
</reference>
<dbReference type="EMBL" id="VUNN01000023">
    <property type="protein sequence ID" value="MSU07034.1"/>
    <property type="molecule type" value="Genomic_DNA"/>
</dbReference>
<comment type="caution">
    <text evidence="2">The sequence shown here is derived from an EMBL/GenBank/DDBJ whole genome shotgun (WGS) entry which is preliminary data.</text>
</comment>
<accession>A0A7X2PDT4</accession>
<dbReference type="Pfam" id="PF12146">
    <property type="entry name" value="Hydrolase_4"/>
    <property type="match status" value="1"/>
</dbReference>
<evidence type="ECO:0000259" key="1">
    <source>
        <dbReference type="Pfam" id="PF12146"/>
    </source>
</evidence>
<keyword evidence="2" id="KW-0378">Hydrolase</keyword>
<dbReference type="InterPro" id="IPR051044">
    <property type="entry name" value="MAG_DAG_Lipase"/>
</dbReference>
<protein>
    <submittedName>
        <fullName evidence="2">Alpha/beta fold hydrolase</fullName>
    </submittedName>
</protein>
<name>A0A7X2PDT4_9SPIO</name>
<dbReference type="Proteomes" id="UP000460549">
    <property type="component" value="Unassembled WGS sequence"/>
</dbReference>
<dbReference type="AlphaFoldDB" id="A0A7X2PDT4"/>
<dbReference type="SUPFAM" id="SSF53474">
    <property type="entry name" value="alpha/beta-Hydrolases"/>
    <property type="match status" value="1"/>
</dbReference>
<sequence>MLFLIIFIAIFLIINWTRPFYSDRNKEILVSDESKCFSEDAKSIIYNKNRAEAVLLIHGFPTTPKMYTYAAKRLDEAGYDAYAPLIPTFGSNIKDFEKTNYTQWFTFICSYYEDLRKKYKKLYVLGISMGGAMTLDIGEKYSNTPLAPDRIIAISSPVAYNNIRFGIYTNLSAMLAPTAALFIKNINARIVYSRPESNDGNEDWNGYGGTFIKQGLSLAAAFDRIRHNLKRIAVPMYVMHDKNDQTVPFKNLAVIEMYCHDYIYVKREVEMKGDFKHSHHSLLMYHSVQKEYMDDIISFLRGSYDRKEK</sequence>
<dbReference type="InterPro" id="IPR022742">
    <property type="entry name" value="Hydrolase_4"/>
</dbReference>
<keyword evidence="3" id="KW-1185">Reference proteome</keyword>
<dbReference type="PANTHER" id="PTHR11614">
    <property type="entry name" value="PHOSPHOLIPASE-RELATED"/>
    <property type="match status" value="1"/>
</dbReference>
<dbReference type="InterPro" id="IPR029058">
    <property type="entry name" value="AB_hydrolase_fold"/>
</dbReference>
<proteinExistence type="predicted"/>
<feature type="domain" description="Serine aminopeptidase S33" evidence="1">
    <location>
        <begin position="51"/>
        <end position="249"/>
    </location>
</feature>
<organism evidence="2 3">
    <name type="scientific">Bullifex porci</name>
    <dbReference type="NCBI Taxonomy" id="2606638"/>
    <lineage>
        <taxon>Bacteria</taxon>
        <taxon>Pseudomonadati</taxon>
        <taxon>Spirochaetota</taxon>
        <taxon>Spirochaetia</taxon>
        <taxon>Spirochaetales</taxon>
        <taxon>Spirochaetaceae</taxon>
        <taxon>Bullifex</taxon>
    </lineage>
</organism>
<evidence type="ECO:0000313" key="3">
    <source>
        <dbReference type="Proteomes" id="UP000460549"/>
    </source>
</evidence>
<gene>
    <name evidence="2" type="ORF">FYJ80_09680</name>
</gene>
<dbReference type="Gene3D" id="3.40.50.1820">
    <property type="entry name" value="alpha/beta hydrolase"/>
    <property type="match status" value="1"/>
</dbReference>
<dbReference type="GO" id="GO:0016787">
    <property type="term" value="F:hydrolase activity"/>
    <property type="evidence" value="ECO:0007669"/>
    <property type="project" value="UniProtKB-KW"/>
</dbReference>
<dbReference type="RefSeq" id="WP_154426397.1">
    <property type="nucleotide sequence ID" value="NZ_VUNN01000023.1"/>
</dbReference>